<evidence type="ECO:0000313" key="2">
    <source>
        <dbReference type="EMBL" id="EPD33064.1"/>
    </source>
</evidence>
<dbReference type="Proteomes" id="UP000014417">
    <property type="component" value="Unassembled WGS sequence"/>
</dbReference>
<sequence>MKSGEGAETLRAWDATRRRLLGSRGDWRRRRGGDGGVFPSRGTSVRNGTAFPAPLAADMRTGSLASRWFSAWNGYGAAQYIR</sequence>
<organism evidence="2 3">
    <name type="scientific">Propionimicrobium lymphophilum ACS-093-V-SCH5</name>
    <dbReference type="NCBI Taxonomy" id="883161"/>
    <lineage>
        <taxon>Bacteria</taxon>
        <taxon>Bacillati</taxon>
        <taxon>Actinomycetota</taxon>
        <taxon>Actinomycetes</taxon>
        <taxon>Propionibacteriales</taxon>
        <taxon>Propionibacteriaceae</taxon>
        <taxon>Propionimicrobium</taxon>
    </lineage>
</organism>
<evidence type="ECO:0000313" key="3">
    <source>
        <dbReference type="Proteomes" id="UP000014417"/>
    </source>
</evidence>
<gene>
    <name evidence="2" type="ORF">HMPREF9306_00593</name>
</gene>
<dbReference type="HOGENOM" id="CLU_2555536_0_0_11"/>
<feature type="region of interest" description="Disordered" evidence="1">
    <location>
        <begin position="24"/>
        <end position="45"/>
    </location>
</feature>
<comment type="caution">
    <text evidence="2">The sequence shown here is derived from an EMBL/GenBank/DDBJ whole genome shotgun (WGS) entry which is preliminary data.</text>
</comment>
<proteinExistence type="predicted"/>
<name>S2WZA5_9ACTN</name>
<reference evidence="2 3" key="1">
    <citation type="submission" date="2013-04" db="EMBL/GenBank/DDBJ databases">
        <title>The Genome Sequence of Propionimicrobium lymphophilum ACS-093-V-SCH5.</title>
        <authorList>
            <consortium name="The Broad Institute Genomics Platform"/>
            <person name="Earl A."/>
            <person name="Ward D."/>
            <person name="Feldgarden M."/>
            <person name="Gevers D."/>
            <person name="Saerens B."/>
            <person name="Vaneechoutte M."/>
            <person name="Walker B."/>
            <person name="Young S."/>
            <person name="Zeng Q."/>
            <person name="Gargeya S."/>
            <person name="Fitzgerald M."/>
            <person name="Haas B."/>
            <person name="Abouelleil A."/>
            <person name="Allen A.W."/>
            <person name="Alvarado L."/>
            <person name="Arachchi H.M."/>
            <person name="Berlin A.M."/>
            <person name="Chapman S.B."/>
            <person name="Gainer-Dewar J."/>
            <person name="Goldberg J."/>
            <person name="Griggs A."/>
            <person name="Gujja S."/>
            <person name="Hansen M."/>
            <person name="Howarth C."/>
            <person name="Imamovic A."/>
            <person name="Ireland A."/>
            <person name="Larimer J."/>
            <person name="McCowan C."/>
            <person name="Murphy C."/>
            <person name="Pearson M."/>
            <person name="Poon T.W."/>
            <person name="Priest M."/>
            <person name="Roberts A."/>
            <person name="Saif S."/>
            <person name="Shea T."/>
            <person name="Sisk P."/>
            <person name="Sykes S."/>
            <person name="Wortman J."/>
            <person name="Nusbaum C."/>
            <person name="Birren B."/>
        </authorList>
    </citation>
    <scope>NUCLEOTIDE SEQUENCE [LARGE SCALE GENOMIC DNA]</scope>
    <source>
        <strain evidence="2 3">ACS-093-V-SCH5</strain>
    </source>
</reference>
<dbReference type="STRING" id="883161.HMPREF9306_00593"/>
<dbReference type="EMBL" id="AGZR01000005">
    <property type="protein sequence ID" value="EPD33064.1"/>
    <property type="molecule type" value="Genomic_DNA"/>
</dbReference>
<protein>
    <submittedName>
        <fullName evidence="2">Uncharacterized protein</fullName>
    </submittedName>
</protein>
<accession>S2WZA5</accession>
<keyword evidence="3" id="KW-1185">Reference proteome</keyword>
<evidence type="ECO:0000256" key="1">
    <source>
        <dbReference type="SAM" id="MobiDB-lite"/>
    </source>
</evidence>
<dbReference type="AlphaFoldDB" id="S2WZA5"/>